<organism evidence="1 2">
    <name type="scientific">Pseudovirgaria hyperparasitica</name>
    <dbReference type="NCBI Taxonomy" id="470096"/>
    <lineage>
        <taxon>Eukaryota</taxon>
        <taxon>Fungi</taxon>
        <taxon>Dikarya</taxon>
        <taxon>Ascomycota</taxon>
        <taxon>Pezizomycotina</taxon>
        <taxon>Dothideomycetes</taxon>
        <taxon>Dothideomycetes incertae sedis</taxon>
        <taxon>Acrospermales</taxon>
        <taxon>Acrospermaceae</taxon>
        <taxon>Pseudovirgaria</taxon>
    </lineage>
</organism>
<accession>A0A6A6WIL8</accession>
<evidence type="ECO:0000313" key="2">
    <source>
        <dbReference type="Proteomes" id="UP000799437"/>
    </source>
</evidence>
<evidence type="ECO:0000313" key="1">
    <source>
        <dbReference type="EMBL" id="KAF2761537.1"/>
    </source>
</evidence>
<dbReference type="RefSeq" id="XP_033603988.1">
    <property type="nucleotide sequence ID" value="XM_033745166.1"/>
</dbReference>
<proteinExistence type="predicted"/>
<protein>
    <submittedName>
        <fullName evidence="1">Uncharacterized protein</fullName>
    </submittedName>
</protein>
<dbReference type="AlphaFoldDB" id="A0A6A6WIL8"/>
<dbReference type="EMBL" id="ML996566">
    <property type="protein sequence ID" value="KAF2761537.1"/>
    <property type="molecule type" value="Genomic_DNA"/>
</dbReference>
<keyword evidence="2" id="KW-1185">Reference proteome</keyword>
<dbReference type="OrthoDB" id="3666504at2759"/>
<dbReference type="GeneID" id="54486220"/>
<reference evidence="1" key="1">
    <citation type="journal article" date="2020" name="Stud. Mycol.">
        <title>101 Dothideomycetes genomes: a test case for predicting lifestyles and emergence of pathogens.</title>
        <authorList>
            <person name="Haridas S."/>
            <person name="Albert R."/>
            <person name="Binder M."/>
            <person name="Bloem J."/>
            <person name="Labutti K."/>
            <person name="Salamov A."/>
            <person name="Andreopoulos B."/>
            <person name="Baker S."/>
            <person name="Barry K."/>
            <person name="Bills G."/>
            <person name="Bluhm B."/>
            <person name="Cannon C."/>
            <person name="Castanera R."/>
            <person name="Culley D."/>
            <person name="Daum C."/>
            <person name="Ezra D."/>
            <person name="Gonzalez J."/>
            <person name="Henrissat B."/>
            <person name="Kuo A."/>
            <person name="Liang C."/>
            <person name="Lipzen A."/>
            <person name="Lutzoni F."/>
            <person name="Magnuson J."/>
            <person name="Mondo S."/>
            <person name="Nolan M."/>
            <person name="Ohm R."/>
            <person name="Pangilinan J."/>
            <person name="Park H.-J."/>
            <person name="Ramirez L."/>
            <person name="Alfaro M."/>
            <person name="Sun H."/>
            <person name="Tritt A."/>
            <person name="Yoshinaga Y."/>
            <person name="Zwiers L.-H."/>
            <person name="Turgeon B."/>
            <person name="Goodwin S."/>
            <person name="Spatafora J."/>
            <person name="Crous P."/>
            <person name="Grigoriev I."/>
        </authorList>
    </citation>
    <scope>NUCLEOTIDE SEQUENCE</scope>
    <source>
        <strain evidence="1">CBS 121739</strain>
    </source>
</reference>
<gene>
    <name evidence="1" type="ORF">EJ05DRAFT_482408</name>
</gene>
<dbReference type="Proteomes" id="UP000799437">
    <property type="component" value="Unassembled WGS sequence"/>
</dbReference>
<name>A0A6A6WIL8_9PEZI</name>
<sequence>MSAEKVNQLFWLNYGQAIKDKAGANFGSTGVFFLASETQKGPLAGNDVLDVYTNRGIYDVGNNLLATDNLFYTPSSLHGYVEALSTFLWWVDLGGKSNVNLDSAERQALLDLDASQKWQLTEMRKAAAQFKEEKELGLVPTGDFYDWVQNGNATAYSAAVKDVKDKGQALAMIQGQKAGPMSPARDADLSKLTKALDQSKDYPGFNFASAMGNPPNPAELIRKQKSGEKVPDPPTSRIPVYNAPLYKKAVQDAMQYAIDSKHEPKNSVGIEIDLGKSTSDFHFGHTQGGASVDVSYGGWFSFSANASHEEESQTLDTHDEGSEVSVKLLYDTIEKVPISTGDWQIDVSKYKLRDDAPKDTRTLAKVNEMVIVTYLGYEITVGTKTASSLDTKFKQTTSAGGSVRVFGIPIGLGGSGSSTEEHNTHVASWDNAKKTFRVLPAPDNGFATIIGVIGEKFTLAT</sequence>